<evidence type="ECO:0000256" key="1">
    <source>
        <dbReference type="ARBA" id="ARBA00004141"/>
    </source>
</evidence>
<dbReference type="InterPro" id="IPR009908">
    <property type="entry name" value="Methylamine_util_MauE"/>
</dbReference>
<sequence>MENIKKYLPWALRILISFLFLISAVAKMYPSPYFAISTFEVKQLYPMGFSEDFAVFFSRILIGIEFALGLLLLQPHFLKRIVIPATLLMLIVFTTHLTIDTIQNGGNSGNCGCFGSLLPMTPIEAIIKNVIAGALLIYLLYLLPKNTDKKNFWVLTTVTFASVLMIFMLAPIQPKAVEDTADDATVLPIETLEAFPAQPADSSAVPAAEAKTAETAAVEAAKPATDEPAPQKSGYAQYFSKADQGKKIICLFVPGCDHCRDVAKELTEMRAKNKNFPEVSVLFMNEEPEKIPEFFKFAGADYPYKVLEVIPFWKLLGTSKDTPGVIYLWNGNKIKEWDGINEKKFVGSELQNALKKNYSELKK</sequence>
<dbReference type="InterPro" id="IPR036249">
    <property type="entry name" value="Thioredoxin-like_sf"/>
</dbReference>
<accession>A0A495MB92</accession>
<comment type="subcellular location">
    <subcellularLocation>
        <location evidence="1">Membrane</location>
        <topology evidence="1">Multi-pass membrane protein</topology>
    </subcellularLocation>
</comment>
<feature type="transmembrane region" description="Helical" evidence="5">
    <location>
        <begin position="152"/>
        <end position="172"/>
    </location>
</feature>
<proteinExistence type="predicted"/>
<dbReference type="AlphaFoldDB" id="A0A495MB92"/>
<feature type="transmembrane region" description="Helical" evidence="5">
    <location>
        <begin position="53"/>
        <end position="73"/>
    </location>
</feature>
<name>A0A495MB92_9FLAO</name>
<evidence type="ECO:0000313" key="7">
    <source>
        <dbReference type="EMBL" id="RKS23371.1"/>
    </source>
</evidence>
<dbReference type="GO" id="GO:0030416">
    <property type="term" value="P:methylamine metabolic process"/>
    <property type="evidence" value="ECO:0007669"/>
    <property type="project" value="InterPro"/>
</dbReference>
<dbReference type="Pfam" id="PF07291">
    <property type="entry name" value="MauE"/>
    <property type="match status" value="1"/>
</dbReference>
<evidence type="ECO:0000256" key="2">
    <source>
        <dbReference type="ARBA" id="ARBA00022692"/>
    </source>
</evidence>
<dbReference type="GO" id="GO:0016020">
    <property type="term" value="C:membrane"/>
    <property type="evidence" value="ECO:0007669"/>
    <property type="project" value="UniProtKB-SubCell"/>
</dbReference>
<feature type="transmembrane region" description="Helical" evidence="5">
    <location>
        <begin position="125"/>
        <end position="143"/>
    </location>
</feature>
<keyword evidence="2 5" id="KW-0812">Transmembrane</keyword>
<feature type="transmembrane region" description="Helical" evidence="5">
    <location>
        <begin position="80"/>
        <end position="99"/>
    </location>
</feature>
<feature type="transmembrane region" description="Helical" evidence="5">
    <location>
        <begin position="7"/>
        <end position="26"/>
    </location>
</feature>
<comment type="caution">
    <text evidence="7">The sequence shown here is derived from an EMBL/GenBank/DDBJ whole genome shotgun (WGS) entry which is preliminary data.</text>
</comment>
<evidence type="ECO:0000256" key="3">
    <source>
        <dbReference type="ARBA" id="ARBA00022989"/>
    </source>
</evidence>
<reference evidence="7 8" key="1">
    <citation type="submission" date="2018-10" db="EMBL/GenBank/DDBJ databases">
        <title>Genomic Encyclopedia of Archaeal and Bacterial Type Strains, Phase II (KMG-II): from individual species to whole genera.</title>
        <authorList>
            <person name="Goeker M."/>
        </authorList>
    </citation>
    <scope>NUCLEOTIDE SEQUENCE [LARGE SCALE GENOMIC DNA]</scope>
    <source>
        <strain evidence="7 8">DSM 29537</strain>
    </source>
</reference>
<dbReference type="OrthoDB" id="648842at2"/>
<protein>
    <recommendedName>
        <fullName evidence="6">Methylamine utilisation protein MauE domain-containing protein</fullName>
    </recommendedName>
</protein>
<gene>
    <name evidence="7" type="ORF">CLV94_2279</name>
</gene>
<evidence type="ECO:0000313" key="8">
    <source>
        <dbReference type="Proteomes" id="UP000277579"/>
    </source>
</evidence>
<evidence type="ECO:0000259" key="6">
    <source>
        <dbReference type="Pfam" id="PF07291"/>
    </source>
</evidence>
<dbReference type="SUPFAM" id="SSF52833">
    <property type="entry name" value="Thioredoxin-like"/>
    <property type="match status" value="1"/>
</dbReference>
<feature type="domain" description="Methylamine utilisation protein MauE" evidence="6">
    <location>
        <begin position="6"/>
        <end position="141"/>
    </location>
</feature>
<keyword evidence="4 5" id="KW-0472">Membrane</keyword>
<dbReference type="Proteomes" id="UP000277579">
    <property type="component" value="Unassembled WGS sequence"/>
</dbReference>
<organism evidence="7 8">
    <name type="scientific">Flavobacterium endophyticum</name>
    <dbReference type="NCBI Taxonomy" id="1540163"/>
    <lineage>
        <taxon>Bacteria</taxon>
        <taxon>Pseudomonadati</taxon>
        <taxon>Bacteroidota</taxon>
        <taxon>Flavobacteriia</taxon>
        <taxon>Flavobacteriales</taxon>
        <taxon>Flavobacteriaceae</taxon>
        <taxon>Flavobacterium</taxon>
    </lineage>
</organism>
<dbReference type="EMBL" id="RBLC01000002">
    <property type="protein sequence ID" value="RKS23371.1"/>
    <property type="molecule type" value="Genomic_DNA"/>
</dbReference>
<evidence type="ECO:0000256" key="4">
    <source>
        <dbReference type="ARBA" id="ARBA00023136"/>
    </source>
</evidence>
<evidence type="ECO:0000256" key="5">
    <source>
        <dbReference type="SAM" id="Phobius"/>
    </source>
</evidence>
<keyword evidence="3 5" id="KW-1133">Transmembrane helix</keyword>
<dbReference type="RefSeq" id="WP_121376572.1">
    <property type="nucleotide sequence ID" value="NZ_RBLC01000002.1"/>
</dbReference>
<keyword evidence="8" id="KW-1185">Reference proteome</keyword>